<sequence>MGRLFIESLNGPKIFKCKCCKVDSASHDDIISKDFQGRYGRAYLFKNVIQFLPLPPSLQYVDFWVNISLGPNEDRHLMSGLHTVNDIYCSSCQQILGWRYDKENCPISDLEKAYEESEKYKEGLFILEKERMLKEGW</sequence>
<dbReference type="Proteomes" id="UP000288805">
    <property type="component" value="Unassembled WGS sequence"/>
</dbReference>
<comment type="caution">
    <text evidence="2">The sequence shown here is derived from an EMBL/GenBank/DDBJ whole genome shotgun (WGS) entry which is preliminary data.</text>
</comment>
<dbReference type="AlphaFoldDB" id="A0A438DDQ3"/>
<dbReference type="PROSITE" id="PS51792">
    <property type="entry name" value="YIPPEE"/>
    <property type="match status" value="1"/>
</dbReference>
<evidence type="ECO:0000313" key="3">
    <source>
        <dbReference type="EMBL" id="RVW87202.1"/>
    </source>
</evidence>
<evidence type="ECO:0000313" key="4">
    <source>
        <dbReference type="Proteomes" id="UP000288805"/>
    </source>
</evidence>
<organism evidence="2 4">
    <name type="scientific">Vitis vinifera</name>
    <name type="common">Grape</name>
    <dbReference type="NCBI Taxonomy" id="29760"/>
    <lineage>
        <taxon>Eukaryota</taxon>
        <taxon>Viridiplantae</taxon>
        <taxon>Streptophyta</taxon>
        <taxon>Embryophyta</taxon>
        <taxon>Tracheophyta</taxon>
        <taxon>Spermatophyta</taxon>
        <taxon>Magnoliopsida</taxon>
        <taxon>eudicotyledons</taxon>
        <taxon>Gunneridae</taxon>
        <taxon>Pentapetalae</taxon>
        <taxon>rosids</taxon>
        <taxon>Vitales</taxon>
        <taxon>Vitaceae</taxon>
        <taxon>Viteae</taxon>
        <taxon>Vitis</taxon>
    </lineage>
</organism>
<gene>
    <name evidence="2" type="primary">Os10g0369500_1</name>
    <name evidence="3" type="synonym">Os10g0369500_0</name>
    <name evidence="3" type="ORF">CK203_026972</name>
    <name evidence="2" type="ORF">CK203_080001</name>
</gene>
<reference evidence="2 4" key="1">
    <citation type="journal article" date="2018" name="PLoS Genet.">
        <title>Population sequencing reveals clonal diversity and ancestral inbreeding in the grapevine cultivar Chardonnay.</title>
        <authorList>
            <person name="Roach M.J."/>
            <person name="Johnson D.L."/>
            <person name="Bohlmann J."/>
            <person name="van Vuuren H.J."/>
            <person name="Jones S.J."/>
            <person name="Pretorius I.S."/>
            <person name="Schmidt S.A."/>
            <person name="Borneman A.R."/>
        </authorList>
    </citation>
    <scope>NUCLEOTIDE SEQUENCE [LARGE SCALE GENOMIC DNA]</scope>
    <source>
        <strain evidence="4">cv. Chardonnay</strain>
        <strain evidence="2">I10V1</strain>
        <tissue evidence="2">Leaf</tissue>
    </source>
</reference>
<accession>A0A438DDQ3</accession>
<dbReference type="InterPro" id="IPR034751">
    <property type="entry name" value="Yippee"/>
</dbReference>
<dbReference type="PANTHER" id="PTHR13848">
    <property type="entry name" value="PROTEIN YIPPEE-LIKE CG15309-RELATED"/>
    <property type="match status" value="1"/>
</dbReference>
<dbReference type="EMBL" id="QGNW01001671">
    <property type="protein sequence ID" value="RVW33602.1"/>
    <property type="molecule type" value="Genomic_DNA"/>
</dbReference>
<evidence type="ECO:0000313" key="2">
    <source>
        <dbReference type="EMBL" id="RVW33602.1"/>
    </source>
</evidence>
<dbReference type="EMBL" id="QGNW01000186">
    <property type="protein sequence ID" value="RVW87202.1"/>
    <property type="molecule type" value="Genomic_DNA"/>
</dbReference>
<evidence type="ECO:0000259" key="1">
    <source>
        <dbReference type="PROSITE" id="PS51792"/>
    </source>
</evidence>
<feature type="domain" description="Yippee" evidence="1">
    <location>
        <begin position="13"/>
        <end position="136"/>
    </location>
</feature>
<protein>
    <submittedName>
        <fullName evidence="2">Putative yippee-like protein</fullName>
    </submittedName>
</protein>
<name>A0A438DDQ3_VITVI</name>
<dbReference type="InterPro" id="IPR039058">
    <property type="entry name" value="Yippee_fam"/>
</dbReference>
<proteinExistence type="predicted"/>